<keyword evidence="2" id="KW-0378">Hydrolase</keyword>
<name>A0ABX7YNU1_9STRE</name>
<evidence type="ECO:0000259" key="1">
    <source>
        <dbReference type="Pfam" id="PF12697"/>
    </source>
</evidence>
<evidence type="ECO:0000313" key="2">
    <source>
        <dbReference type="EMBL" id="QUE55425.1"/>
    </source>
</evidence>
<protein>
    <submittedName>
        <fullName evidence="2">Alpha/beta fold hydrolase</fullName>
    </submittedName>
</protein>
<feature type="domain" description="AB hydrolase-1" evidence="1">
    <location>
        <begin position="22"/>
        <end position="236"/>
    </location>
</feature>
<gene>
    <name evidence="2" type="ORF">INT76_10300</name>
</gene>
<evidence type="ECO:0000313" key="3">
    <source>
        <dbReference type="Proteomes" id="UP000677616"/>
    </source>
</evidence>
<dbReference type="Proteomes" id="UP000677616">
    <property type="component" value="Chromosome"/>
</dbReference>
<dbReference type="EMBL" id="CP073084">
    <property type="protein sequence ID" value="QUE55425.1"/>
    <property type="molecule type" value="Genomic_DNA"/>
</dbReference>
<proteinExistence type="predicted"/>
<dbReference type="PANTHER" id="PTHR43798">
    <property type="entry name" value="MONOACYLGLYCEROL LIPASE"/>
    <property type="match status" value="1"/>
</dbReference>
<organism evidence="2 3">
    <name type="scientific">Streptococcus oriscaviae</name>
    <dbReference type="NCBI Taxonomy" id="2781599"/>
    <lineage>
        <taxon>Bacteria</taxon>
        <taxon>Bacillati</taxon>
        <taxon>Bacillota</taxon>
        <taxon>Bacilli</taxon>
        <taxon>Lactobacillales</taxon>
        <taxon>Streptococcaceae</taxon>
        <taxon>Streptococcus</taxon>
    </lineage>
</organism>
<dbReference type="InterPro" id="IPR029058">
    <property type="entry name" value="AB_hydrolase_fold"/>
</dbReference>
<sequence>MVMAVTPHLFLDESGQQNTKTIVFLHASGSSGRMWRHHVASLKSDFHCITLDLPGHGESHEVDWTTFDDVAELLVETIKNRSHGKPHLVGLSLGGSLIFKLLEKHSDLFDRVIVDGAAHQPIKGYRRVIAAVYFMSLFKNTKLAANLMTKMMREDGVSEQDCQTFVSDLQSVSRKSFRRAMSQANLLHVNLDFSNPVFFVSGGKESETIHESHQLLAHTNSQSQCAYYPNKGHAWLFGDVESHIQLVRYFLQDDRFPATLRRFDD</sequence>
<accession>A0ABX7YNU1</accession>
<dbReference type="Gene3D" id="3.40.50.1820">
    <property type="entry name" value="alpha/beta hydrolase"/>
    <property type="match status" value="1"/>
</dbReference>
<dbReference type="SUPFAM" id="SSF53474">
    <property type="entry name" value="alpha/beta-Hydrolases"/>
    <property type="match status" value="1"/>
</dbReference>
<dbReference type="GO" id="GO:0016787">
    <property type="term" value="F:hydrolase activity"/>
    <property type="evidence" value="ECO:0007669"/>
    <property type="project" value="UniProtKB-KW"/>
</dbReference>
<dbReference type="Pfam" id="PF12697">
    <property type="entry name" value="Abhydrolase_6"/>
    <property type="match status" value="1"/>
</dbReference>
<keyword evidence="3" id="KW-1185">Reference proteome</keyword>
<dbReference type="InterPro" id="IPR050266">
    <property type="entry name" value="AB_hydrolase_sf"/>
</dbReference>
<dbReference type="InterPro" id="IPR000073">
    <property type="entry name" value="AB_hydrolase_1"/>
</dbReference>
<dbReference type="PANTHER" id="PTHR43798:SF5">
    <property type="entry name" value="MONOACYLGLYCEROL LIPASE ABHD6"/>
    <property type="match status" value="1"/>
</dbReference>
<reference evidence="2 3" key="1">
    <citation type="submission" date="2021-04" db="EMBL/GenBank/DDBJ databases">
        <title>Complete genome sequence of a novel Streptococcus species.</title>
        <authorList>
            <person name="Teng J.L.L."/>
        </authorList>
    </citation>
    <scope>NUCLEOTIDE SEQUENCE [LARGE SCALE GENOMIC DNA]</scope>
    <source>
        <strain evidence="2 3">HKU75</strain>
    </source>
</reference>